<dbReference type="PIRSF" id="PIRSF005962">
    <property type="entry name" value="Pept_M20D_amidohydro"/>
    <property type="match status" value="1"/>
</dbReference>
<evidence type="ECO:0000313" key="5">
    <source>
        <dbReference type="Proteomes" id="UP000060277"/>
    </source>
</evidence>
<reference evidence="5" key="1">
    <citation type="submission" date="2015-12" db="EMBL/GenBank/DDBJ databases">
        <title>Complete genome sequence of Pandoraea norimbergensis DSM 11628.</title>
        <authorList>
            <person name="Ee R."/>
            <person name="Lim Y.-L."/>
            <person name="Yong D."/>
            <person name="Yin W.-F."/>
            <person name="Chan K.-G."/>
        </authorList>
    </citation>
    <scope>NUCLEOTIDE SEQUENCE [LARGE SCALE GENOMIC DNA]</scope>
    <source>
        <strain evidence="5">DSM 11628</strain>
    </source>
</reference>
<accession>A0ABM5WHQ7</accession>
<dbReference type="InterPro" id="IPR017439">
    <property type="entry name" value="Amidohydrolase"/>
</dbReference>
<evidence type="ECO:0000256" key="1">
    <source>
        <dbReference type="ARBA" id="ARBA00022801"/>
    </source>
</evidence>
<dbReference type="InterPro" id="IPR011650">
    <property type="entry name" value="Peptidase_M20_dimer"/>
</dbReference>
<dbReference type="Pfam" id="PF01546">
    <property type="entry name" value="Peptidase_M20"/>
    <property type="match status" value="1"/>
</dbReference>
<dbReference type="CDD" id="cd05666">
    <property type="entry name" value="M20_Acy1-like"/>
    <property type="match status" value="1"/>
</dbReference>
<keyword evidence="2" id="KW-0812">Transmembrane</keyword>
<gene>
    <name evidence="4" type="ORF">AT302_08725</name>
</gene>
<organism evidence="4 5">
    <name type="scientific">Pandoraea norimbergensis</name>
    <dbReference type="NCBI Taxonomy" id="93219"/>
    <lineage>
        <taxon>Bacteria</taxon>
        <taxon>Pseudomonadati</taxon>
        <taxon>Pseudomonadota</taxon>
        <taxon>Betaproteobacteria</taxon>
        <taxon>Burkholderiales</taxon>
        <taxon>Burkholderiaceae</taxon>
        <taxon>Pandoraea</taxon>
    </lineage>
</organism>
<evidence type="ECO:0000259" key="3">
    <source>
        <dbReference type="Pfam" id="PF07687"/>
    </source>
</evidence>
<dbReference type="Gene3D" id="3.30.70.360">
    <property type="match status" value="1"/>
</dbReference>
<dbReference type="NCBIfam" id="TIGR01891">
    <property type="entry name" value="amidohydrolases"/>
    <property type="match status" value="1"/>
</dbReference>
<keyword evidence="1" id="KW-0378">Hydrolase</keyword>
<dbReference type="InterPro" id="IPR002933">
    <property type="entry name" value="Peptidase_M20"/>
</dbReference>
<dbReference type="SUPFAM" id="SSF53187">
    <property type="entry name" value="Zn-dependent exopeptidases"/>
    <property type="match status" value="1"/>
</dbReference>
<keyword evidence="2" id="KW-0472">Membrane</keyword>
<proteinExistence type="predicted"/>
<sequence length="428" mass="46358">MLDGFASWVGIFVGAILRYFAVFKNREEPPMSEIRFCEVSDLADAREQLADIRHHIHQHPELSYEEVDTSRYVAEKLEGWGYQVTRNVGGHGVVASLTAGTSGRTVGVRADMDALPIHEQTGLAYASVHDGKMHACGHDGHTTVLLGAAQQLAKTRNFDGTVNLIFQPAEEAGSNSGAEQMIADGLFERFPCQAIFGLHNHPGVATGTFGFRAGPLMAACDTVKVKIHGRGGHAARPHLAVDPVMIGSSLVMALQTVVARNIDPTEAAVVTVGTFHAGFAPNVIPESATMEMSVRSFSAAVRAKLEERIRALVTTHVEGYGGTAEIEYIRGYPVLVNSEAETEFARSVAEELVGNEHIISPFPPIAGSEDFAYYLQKVPGCFIRLGNGVGEGRPMLHNAKYDFNDDNLTIGAAFWTRLVERFLAKDRA</sequence>
<dbReference type="Pfam" id="PF07687">
    <property type="entry name" value="M20_dimer"/>
    <property type="match status" value="1"/>
</dbReference>
<keyword evidence="5" id="KW-1185">Reference proteome</keyword>
<protein>
    <submittedName>
        <fullName evidence="4">Amidohydrolase</fullName>
    </submittedName>
</protein>
<name>A0ABM5WHQ7_9BURK</name>
<feature type="domain" description="Peptidase M20 dimerisation" evidence="3">
    <location>
        <begin position="222"/>
        <end position="318"/>
    </location>
</feature>
<dbReference type="Proteomes" id="UP000060277">
    <property type="component" value="Chromosome"/>
</dbReference>
<dbReference type="Gene3D" id="3.40.630.10">
    <property type="entry name" value="Zn peptidases"/>
    <property type="match status" value="1"/>
</dbReference>
<dbReference type="EMBL" id="CP013480">
    <property type="protein sequence ID" value="ALS59826.1"/>
    <property type="molecule type" value="Genomic_DNA"/>
</dbReference>
<dbReference type="PANTHER" id="PTHR11014">
    <property type="entry name" value="PEPTIDASE M20 FAMILY MEMBER"/>
    <property type="match status" value="1"/>
</dbReference>
<keyword evidence="2" id="KW-1133">Transmembrane helix</keyword>
<evidence type="ECO:0000313" key="4">
    <source>
        <dbReference type="EMBL" id="ALS59826.1"/>
    </source>
</evidence>
<evidence type="ECO:0000256" key="2">
    <source>
        <dbReference type="SAM" id="Phobius"/>
    </source>
</evidence>
<dbReference type="SUPFAM" id="SSF55031">
    <property type="entry name" value="Bacterial exopeptidase dimerisation domain"/>
    <property type="match status" value="1"/>
</dbReference>
<dbReference type="InterPro" id="IPR036264">
    <property type="entry name" value="Bact_exopeptidase_dim_dom"/>
</dbReference>
<feature type="transmembrane region" description="Helical" evidence="2">
    <location>
        <begin position="6"/>
        <end position="23"/>
    </location>
</feature>
<dbReference type="PANTHER" id="PTHR11014:SF63">
    <property type="entry name" value="METALLOPEPTIDASE, PUTATIVE (AFU_ORTHOLOGUE AFUA_6G09600)-RELATED"/>
    <property type="match status" value="1"/>
</dbReference>